<feature type="region of interest" description="Disordered" evidence="1">
    <location>
        <begin position="17"/>
        <end position="122"/>
    </location>
</feature>
<accession>A0A1J6K0Q6</accession>
<feature type="compositionally biased region" description="Polar residues" evidence="1">
    <location>
        <begin position="112"/>
        <end position="121"/>
    </location>
</feature>
<dbReference type="Proteomes" id="UP000187609">
    <property type="component" value="Unassembled WGS sequence"/>
</dbReference>
<evidence type="ECO:0000313" key="2">
    <source>
        <dbReference type="EMBL" id="OIT22252.1"/>
    </source>
</evidence>
<organism evidence="2 3">
    <name type="scientific">Nicotiana attenuata</name>
    <name type="common">Coyote tobacco</name>
    <dbReference type="NCBI Taxonomy" id="49451"/>
    <lineage>
        <taxon>Eukaryota</taxon>
        <taxon>Viridiplantae</taxon>
        <taxon>Streptophyta</taxon>
        <taxon>Embryophyta</taxon>
        <taxon>Tracheophyta</taxon>
        <taxon>Spermatophyta</taxon>
        <taxon>Magnoliopsida</taxon>
        <taxon>eudicotyledons</taxon>
        <taxon>Gunneridae</taxon>
        <taxon>Pentapetalae</taxon>
        <taxon>asterids</taxon>
        <taxon>lamiids</taxon>
        <taxon>Solanales</taxon>
        <taxon>Solanaceae</taxon>
        <taxon>Nicotianoideae</taxon>
        <taxon>Nicotianeae</taxon>
        <taxon>Nicotiana</taxon>
    </lineage>
</organism>
<reference evidence="2" key="1">
    <citation type="submission" date="2016-11" db="EMBL/GenBank/DDBJ databases">
        <title>The genome of Nicotiana attenuata.</title>
        <authorList>
            <person name="Xu S."/>
            <person name="Brockmoeller T."/>
            <person name="Gaquerel E."/>
            <person name="Navarro A."/>
            <person name="Kuhl H."/>
            <person name="Gase K."/>
            <person name="Ling Z."/>
            <person name="Zhou W."/>
            <person name="Kreitzer C."/>
            <person name="Stanke M."/>
            <person name="Tang H."/>
            <person name="Lyons E."/>
            <person name="Pandey P."/>
            <person name="Pandey S.P."/>
            <person name="Timmermann B."/>
            <person name="Baldwin I.T."/>
        </authorList>
    </citation>
    <scope>NUCLEOTIDE SEQUENCE [LARGE SCALE GENOMIC DNA]</scope>
    <source>
        <strain evidence="2">UT</strain>
    </source>
</reference>
<feature type="non-terminal residue" evidence="2">
    <location>
        <position position="145"/>
    </location>
</feature>
<dbReference type="AlphaFoldDB" id="A0A1J6K0Q6"/>
<protein>
    <submittedName>
        <fullName evidence="2">Uncharacterized protein</fullName>
    </submittedName>
</protein>
<dbReference type="SMR" id="A0A1J6K0Q6"/>
<feature type="non-terminal residue" evidence="2">
    <location>
        <position position="1"/>
    </location>
</feature>
<name>A0A1J6K0Q6_NICAT</name>
<proteinExistence type="predicted"/>
<gene>
    <name evidence="2" type="ORF">A4A49_64567</name>
</gene>
<sequence length="145" mass="15794">NLMVGYSSAGCYIPSDLHNRDSSHHSSHPKPSLPSQNSHSQPEPCLAELWPSTVARNTHASSVCSEPANNANRPVELTHGANKTHPPFLPTSLPRGGDPRPSFSPWEPARTMTPSSMTRSENVNEHLEATNTELEKMIARLGVPK</sequence>
<keyword evidence="3" id="KW-1185">Reference proteome</keyword>
<evidence type="ECO:0000256" key="1">
    <source>
        <dbReference type="SAM" id="MobiDB-lite"/>
    </source>
</evidence>
<feature type="compositionally biased region" description="Polar residues" evidence="1">
    <location>
        <begin position="54"/>
        <end position="72"/>
    </location>
</feature>
<dbReference type="EMBL" id="MJEQ01003797">
    <property type="protein sequence ID" value="OIT22252.1"/>
    <property type="molecule type" value="Genomic_DNA"/>
</dbReference>
<evidence type="ECO:0000313" key="3">
    <source>
        <dbReference type="Proteomes" id="UP000187609"/>
    </source>
</evidence>
<dbReference type="Gramene" id="OIT22252">
    <property type="protein sequence ID" value="OIT22252"/>
    <property type="gene ID" value="A4A49_64567"/>
</dbReference>
<comment type="caution">
    <text evidence="2">The sequence shown here is derived from an EMBL/GenBank/DDBJ whole genome shotgun (WGS) entry which is preliminary data.</text>
</comment>